<dbReference type="EMBL" id="NBNE01002400">
    <property type="protein sequence ID" value="OWZ10586.1"/>
    <property type="molecule type" value="Genomic_DNA"/>
</dbReference>
<dbReference type="Proteomes" id="UP000198211">
    <property type="component" value="Unassembled WGS sequence"/>
</dbReference>
<name>A0A225VYR8_9STRA</name>
<protein>
    <submittedName>
        <fullName evidence="1">Uncharacterized protein</fullName>
    </submittedName>
</protein>
<keyword evidence="2" id="KW-1185">Reference proteome</keyword>
<dbReference type="OrthoDB" id="113256at2759"/>
<dbReference type="AlphaFoldDB" id="A0A225VYR8"/>
<comment type="caution">
    <text evidence="1">The sequence shown here is derived from an EMBL/GenBank/DDBJ whole genome shotgun (WGS) entry which is preliminary data.</text>
</comment>
<reference evidence="2" key="1">
    <citation type="submission" date="2017-03" db="EMBL/GenBank/DDBJ databases">
        <title>Phytopthora megakarya and P. palmivora, two closely related causual agents of cacao black pod achieved similar genome size and gene model numbers by different mechanisms.</title>
        <authorList>
            <person name="Ali S."/>
            <person name="Shao J."/>
            <person name="Larry D.J."/>
            <person name="Kronmiller B."/>
            <person name="Shen D."/>
            <person name="Strem M.D."/>
            <person name="Melnick R.L."/>
            <person name="Guiltinan M.J."/>
            <person name="Tyler B.M."/>
            <person name="Meinhardt L.W."/>
            <person name="Bailey B.A."/>
        </authorList>
    </citation>
    <scope>NUCLEOTIDE SEQUENCE [LARGE SCALE GENOMIC DNA]</scope>
    <source>
        <strain evidence="2">zdho120</strain>
    </source>
</reference>
<evidence type="ECO:0000313" key="2">
    <source>
        <dbReference type="Proteomes" id="UP000198211"/>
    </source>
</evidence>
<organism evidence="1 2">
    <name type="scientific">Phytophthora megakarya</name>
    <dbReference type="NCBI Taxonomy" id="4795"/>
    <lineage>
        <taxon>Eukaryota</taxon>
        <taxon>Sar</taxon>
        <taxon>Stramenopiles</taxon>
        <taxon>Oomycota</taxon>
        <taxon>Peronosporomycetes</taxon>
        <taxon>Peronosporales</taxon>
        <taxon>Peronosporaceae</taxon>
        <taxon>Phytophthora</taxon>
    </lineage>
</organism>
<gene>
    <name evidence="1" type="ORF">PHMEG_00016549</name>
</gene>
<proteinExistence type="predicted"/>
<sequence length="190" mass="21093">MLPKLSEKRSVKFQAADVEPAFVSARRNALQQLKMVTGIRVSCIGKGRYAVEVFTDSSASSNSLGNALTCQDEFRSQQPALRTERELFEFIDLRDKVYNSVYSAHTTQYCRYCSGILEAVVNGVDPGGVFFTVFGEGRATRKLTQFMQDLQMRTVQHVDGNVRGCCSAQMLVPELVHGFLFKSRASTTAA</sequence>
<evidence type="ECO:0000313" key="1">
    <source>
        <dbReference type="EMBL" id="OWZ10586.1"/>
    </source>
</evidence>
<accession>A0A225VYR8</accession>